<reference evidence="1" key="1">
    <citation type="submission" date="2022-07" db="EMBL/GenBank/DDBJ databases">
        <title>Phylogenomic reconstructions and comparative analyses of Kickxellomycotina fungi.</title>
        <authorList>
            <person name="Reynolds N.K."/>
            <person name="Stajich J.E."/>
            <person name="Barry K."/>
            <person name="Grigoriev I.V."/>
            <person name="Crous P."/>
            <person name="Smith M.E."/>
        </authorList>
    </citation>
    <scope>NUCLEOTIDE SEQUENCE</scope>
    <source>
        <strain evidence="1">CBS 109366</strain>
    </source>
</reference>
<dbReference type="EMBL" id="JANBUJ010001553">
    <property type="protein sequence ID" value="KAJ2766954.1"/>
    <property type="molecule type" value="Genomic_DNA"/>
</dbReference>
<feature type="non-terminal residue" evidence="1">
    <location>
        <position position="191"/>
    </location>
</feature>
<proteinExistence type="predicted"/>
<name>A0ACC1JT68_9FUNG</name>
<comment type="caution">
    <text evidence="1">The sequence shown here is derived from an EMBL/GenBank/DDBJ whole genome shotgun (WGS) entry which is preliminary data.</text>
</comment>
<evidence type="ECO:0000313" key="1">
    <source>
        <dbReference type="EMBL" id="KAJ2766954.1"/>
    </source>
</evidence>
<keyword evidence="2" id="KW-1185">Reference proteome</keyword>
<sequence length="191" mass="19709">MSSRAVRRFLKERGYDDLAETSARIERNAPKPADDEAESGDDASGSGAQGNMFDLLMGGEASGDEASDRSADEDVRKPAPADAKPAGAAKKGKRGRGGKAKAKAKKGPGGAADDMSMAEFEAQLESARKQAAAADLAPGAPGEGKGKDGSGRGEALGVVLTEEQQQNRALLVVDTKFLDSEAEIKRLFGSA</sequence>
<dbReference type="Proteomes" id="UP001140234">
    <property type="component" value="Unassembled WGS sequence"/>
</dbReference>
<protein>
    <submittedName>
        <fullName evidence="1">Uncharacterized protein</fullName>
    </submittedName>
</protein>
<gene>
    <name evidence="1" type="ORF">IWQ57_004152</name>
</gene>
<evidence type="ECO:0000313" key="2">
    <source>
        <dbReference type="Proteomes" id="UP001140234"/>
    </source>
</evidence>
<organism evidence="1 2">
    <name type="scientific">Coemansia nantahalensis</name>
    <dbReference type="NCBI Taxonomy" id="2789366"/>
    <lineage>
        <taxon>Eukaryota</taxon>
        <taxon>Fungi</taxon>
        <taxon>Fungi incertae sedis</taxon>
        <taxon>Zoopagomycota</taxon>
        <taxon>Kickxellomycotina</taxon>
        <taxon>Kickxellomycetes</taxon>
        <taxon>Kickxellales</taxon>
        <taxon>Kickxellaceae</taxon>
        <taxon>Coemansia</taxon>
    </lineage>
</organism>
<accession>A0ACC1JT68</accession>